<name>A0A372LEW9_9BACI</name>
<dbReference type="EMBL" id="QVTD01000003">
    <property type="protein sequence ID" value="RFU64855.1"/>
    <property type="molecule type" value="Genomic_DNA"/>
</dbReference>
<accession>A0A372LEW9</accession>
<keyword evidence="2" id="KW-1185">Reference proteome</keyword>
<proteinExistence type="predicted"/>
<protein>
    <submittedName>
        <fullName evidence="1">Uncharacterized protein</fullName>
    </submittedName>
</protein>
<dbReference type="RefSeq" id="WP_117321031.1">
    <property type="nucleotide sequence ID" value="NZ_QVTD01000003.1"/>
</dbReference>
<organism evidence="1 2">
    <name type="scientific">Peribacillus glennii</name>
    <dbReference type="NCBI Taxonomy" id="2303991"/>
    <lineage>
        <taxon>Bacteria</taxon>
        <taxon>Bacillati</taxon>
        <taxon>Bacillota</taxon>
        <taxon>Bacilli</taxon>
        <taxon>Bacillales</taxon>
        <taxon>Bacillaceae</taxon>
        <taxon>Peribacillus</taxon>
    </lineage>
</organism>
<dbReference type="AlphaFoldDB" id="A0A372LEW9"/>
<dbReference type="OrthoDB" id="2915859at2"/>
<evidence type="ECO:0000313" key="1">
    <source>
        <dbReference type="EMBL" id="RFU64855.1"/>
    </source>
</evidence>
<dbReference type="Proteomes" id="UP000262939">
    <property type="component" value="Unassembled WGS sequence"/>
</dbReference>
<gene>
    <name evidence="1" type="ORF">D0466_02730</name>
</gene>
<reference evidence="1 2" key="1">
    <citation type="submission" date="2018-08" db="EMBL/GenBank/DDBJ databases">
        <title>Bacillus chawlae sp. nov., Bacillus glennii sp. nov., and Bacillus saganii sp. nov. Isolated from the Vehicle Assembly Building at Kennedy Space Center where the Viking Spacecraft were Assembled.</title>
        <authorList>
            <person name="Seuylemezian A."/>
            <person name="Vaishampayan P."/>
        </authorList>
    </citation>
    <scope>NUCLEOTIDE SEQUENCE [LARGE SCALE GENOMIC DNA]</scope>
    <source>
        <strain evidence="1 2">V44-8</strain>
    </source>
</reference>
<evidence type="ECO:0000313" key="2">
    <source>
        <dbReference type="Proteomes" id="UP000262939"/>
    </source>
</evidence>
<sequence>MLTTKMKLVNQEKIEQILKDIVQASYDEVKEEEMLLCMECGDVDLYIATTDHEEFQEAIKKNFDLNEFGDIIDHGKYLELMEDLHDYYVEIFQTSGLFDYFPSGFYQVNGERQLSETDMLGPKGIFYAPFEEAKNDHP</sequence>
<comment type="caution">
    <text evidence="1">The sequence shown here is derived from an EMBL/GenBank/DDBJ whole genome shotgun (WGS) entry which is preliminary data.</text>
</comment>